<comment type="caution">
    <text evidence="1">The sequence shown here is derived from an EMBL/GenBank/DDBJ whole genome shotgun (WGS) entry which is preliminary data.</text>
</comment>
<evidence type="ECO:0000313" key="2">
    <source>
        <dbReference type="Proteomes" id="UP000245462"/>
    </source>
</evidence>
<dbReference type="AlphaFoldDB" id="A0A2U1FH81"/>
<dbReference type="EMBL" id="QEKY01000006">
    <property type="protein sequence ID" value="PVZ11551.1"/>
    <property type="molecule type" value="Genomic_DNA"/>
</dbReference>
<organism evidence="1 2">
    <name type="scientific">Porphyromonas loveana</name>
    <dbReference type="NCBI Taxonomy" id="1884669"/>
    <lineage>
        <taxon>Bacteria</taxon>
        <taxon>Pseudomonadati</taxon>
        <taxon>Bacteroidota</taxon>
        <taxon>Bacteroidia</taxon>
        <taxon>Bacteroidales</taxon>
        <taxon>Porphyromonadaceae</taxon>
        <taxon>Porphyromonas</taxon>
    </lineage>
</organism>
<proteinExistence type="predicted"/>
<protein>
    <submittedName>
        <fullName evidence="1">Uncharacterized protein</fullName>
    </submittedName>
</protein>
<accession>A0A2U1FH81</accession>
<keyword evidence="2" id="KW-1185">Reference proteome</keyword>
<name>A0A2U1FH81_9PORP</name>
<gene>
    <name evidence="1" type="ORF">C7382_10611</name>
</gene>
<dbReference type="Proteomes" id="UP000245462">
    <property type="component" value="Unassembled WGS sequence"/>
</dbReference>
<sequence>MDLVHNPLSPQHKGVNQQLMRFTPFFYARKYRDKKIRYQSPLYIRRFTPKHRHLGRIGSKKSGLLFVFQGHIEPIINCLLLYSSQLKLINMDISRETLQYLRYHPLSSRDEIASGTSFDKTSSTRRFLHLYCCPISRHSLMGTSAQLVSPVMLF</sequence>
<evidence type="ECO:0000313" key="1">
    <source>
        <dbReference type="EMBL" id="PVZ11551.1"/>
    </source>
</evidence>
<reference evidence="1 2" key="1">
    <citation type="submission" date="2018-04" db="EMBL/GenBank/DDBJ databases">
        <title>Genomic Encyclopedia of Type Strains, Phase IV (KMG-IV): sequencing the most valuable type-strain genomes for metagenomic binning, comparative biology and taxonomic classification.</title>
        <authorList>
            <person name="Goeker M."/>
        </authorList>
    </citation>
    <scope>NUCLEOTIDE SEQUENCE [LARGE SCALE GENOMIC DNA]</scope>
    <source>
        <strain evidence="1 2">DSM 28520</strain>
    </source>
</reference>